<evidence type="ECO:0000256" key="1">
    <source>
        <dbReference type="SAM" id="Phobius"/>
    </source>
</evidence>
<keyword evidence="1" id="KW-0812">Transmembrane</keyword>
<reference evidence="2 3" key="1">
    <citation type="submission" date="2024-03" db="EMBL/GenBank/DDBJ databases">
        <title>Novel species of the genus Variovorax.</title>
        <authorList>
            <person name="Liu Q."/>
            <person name="Xin Y.-H."/>
        </authorList>
    </citation>
    <scope>NUCLEOTIDE SEQUENCE [LARGE SCALE GENOMIC DNA]</scope>
    <source>
        <strain evidence="2 3">KACC 18900</strain>
    </source>
</reference>
<sequence>MSCIFFFATRTNETIFISEPLLIFTFATGLELFWLLFAQNQWRIYRHHSWRVSFSSILSFPTHNMDFYFPLHRTDVDEAPYSIEGSSSKFGAIHFETSESPQNTLKSAKNGFGNHCPTHDVKNDPCRRGWLTLAERISTAYYAFPRQCFALHLAMHHA</sequence>
<evidence type="ECO:0000313" key="2">
    <source>
        <dbReference type="EMBL" id="MEJ8852075.1"/>
    </source>
</evidence>
<protein>
    <submittedName>
        <fullName evidence="2">Uncharacterized protein</fullName>
    </submittedName>
</protein>
<evidence type="ECO:0000313" key="3">
    <source>
        <dbReference type="Proteomes" id="UP001385892"/>
    </source>
</evidence>
<keyword evidence="3" id="KW-1185">Reference proteome</keyword>
<feature type="transmembrane region" description="Helical" evidence="1">
    <location>
        <begin position="15"/>
        <end position="37"/>
    </location>
</feature>
<gene>
    <name evidence="2" type="ORF">WKW82_35975</name>
</gene>
<comment type="caution">
    <text evidence="2">The sequence shown here is derived from an EMBL/GenBank/DDBJ whole genome shotgun (WGS) entry which is preliminary data.</text>
</comment>
<keyword evidence="1" id="KW-1133">Transmembrane helix</keyword>
<organism evidence="2 3">
    <name type="scientific">Variovorax rhizosphaerae</name>
    <dbReference type="NCBI Taxonomy" id="1836200"/>
    <lineage>
        <taxon>Bacteria</taxon>
        <taxon>Pseudomonadati</taxon>
        <taxon>Pseudomonadota</taxon>
        <taxon>Betaproteobacteria</taxon>
        <taxon>Burkholderiales</taxon>
        <taxon>Comamonadaceae</taxon>
        <taxon>Variovorax</taxon>
    </lineage>
</organism>
<dbReference type="Proteomes" id="UP001385892">
    <property type="component" value="Unassembled WGS sequence"/>
</dbReference>
<dbReference type="EMBL" id="JBBKZT010000031">
    <property type="protein sequence ID" value="MEJ8852075.1"/>
    <property type="molecule type" value="Genomic_DNA"/>
</dbReference>
<name>A0ABU8WX08_9BURK</name>
<proteinExistence type="predicted"/>
<accession>A0ABU8WX08</accession>
<keyword evidence="1" id="KW-0472">Membrane</keyword>
<dbReference type="RefSeq" id="WP_340347937.1">
    <property type="nucleotide sequence ID" value="NZ_JBBKZT010000031.1"/>
</dbReference>